<dbReference type="EMBL" id="JACJQT010000001">
    <property type="protein sequence ID" value="MBD2276783.1"/>
    <property type="molecule type" value="Genomic_DNA"/>
</dbReference>
<proteinExistence type="predicted"/>
<organism evidence="1 2">
    <name type="scientific">Aphanizomenon flos-aquae FACHB-1040</name>
    <dbReference type="NCBI Taxonomy" id="2692887"/>
    <lineage>
        <taxon>Bacteria</taxon>
        <taxon>Bacillati</taxon>
        <taxon>Cyanobacteriota</taxon>
        <taxon>Cyanophyceae</taxon>
        <taxon>Nostocales</taxon>
        <taxon>Aphanizomenonaceae</taxon>
        <taxon>Aphanizomenon</taxon>
    </lineage>
</organism>
<evidence type="ECO:0000313" key="1">
    <source>
        <dbReference type="EMBL" id="MBD2276783.1"/>
    </source>
</evidence>
<accession>A0ABR8BRQ3</accession>
<protein>
    <recommendedName>
        <fullName evidence="3">RAMP superfamily protein</fullName>
    </recommendedName>
</protein>
<dbReference type="RefSeq" id="WP_190381936.1">
    <property type="nucleotide sequence ID" value="NZ_JACJQT010000001.1"/>
</dbReference>
<name>A0ABR8BRQ3_APHFL</name>
<evidence type="ECO:0000313" key="2">
    <source>
        <dbReference type="Proteomes" id="UP000606721"/>
    </source>
</evidence>
<reference evidence="1 2" key="1">
    <citation type="journal article" date="2020" name="ISME J.">
        <title>Comparative genomics reveals insights into cyanobacterial evolution and habitat adaptation.</title>
        <authorList>
            <person name="Chen M.Y."/>
            <person name="Teng W.K."/>
            <person name="Zhao L."/>
            <person name="Hu C.X."/>
            <person name="Zhou Y.K."/>
            <person name="Han B.P."/>
            <person name="Song L.R."/>
            <person name="Shu W.S."/>
        </authorList>
    </citation>
    <scope>NUCLEOTIDE SEQUENCE [LARGE SCALE GENOMIC DNA]</scope>
    <source>
        <strain evidence="1 2">FACHB-1040</strain>
    </source>
</reference>
<dbReference type="Proteomes" id="UP000606721">
    <property type="component" value="Unassembled WGS sequence"/>
</dbReference>
<keyword evidence="2" id="KW-1185">Reference proteome</keyword>
<sequence length="557" mass="63867">MPDSDRIPLMFQAQLPNRGKIHYSNQSETVYQWVDQWLKCCPAAPPVDENIPIALRRNQNQSTVKMPKFSRKVETKKYTINWRLVTNSGQDEGFIRPVIGAKGFPFYPGSSMKGAFLRVCPDELKADYCGIETKENDQTKTKPGILRFHGAYPVDMSWGNQNRLVDIVHSQQKRQIEGDCITTANPQISLYKTALVFGISSTKKLEASEWKKIWDIWEKALGIGIGSRVSAGYGRFKETANTDKPIISVYLSGKGLTSQLLNKTPEFRPNMFKAVLRGHTLRILAGITDEQTAKTETQKLWGGIENGTFVGKLGVNFTVEDTHNKTDSMSTYDLEEGKLDIFYLGNSQEEKVNLTKLVTKLIKFTLLLGGFGKSWRRIDHDLFYPQYFNNNNKPMIGCHWEFLEESASKKLYLTCNNPNMGNISKFLHDIHQNFADLLGLTNNNYARNWREVWHPDKVEVWAKISTNSQAIQWFHGNYANGRKIYKTDLTGKINPAKVGRIWHRMYPRCTNNNGELEISDRYVELLTIFPDNSENTQQFLQFLDQNTKFIKIFPRGN</sequence>
<gene>
    <name evidence="1" type="ORF">H6F99_00135</name>
</gene>
<evidence type="ECO:0008006" key="3">
    <source>
        <dbReference type="Google" id="ProtNLM"/>
    </source>
</evidence>
<comment type="caution">
    <text evidence="1">The sequence shown here is derived from an EMBL/GenBank/DDBJ whole genome shotgun (WGS) entry which is preliminary data.</text>
</comment>